<gene>
    <name evidence="2" type="ORF">J4415_00535</name>
</gene>
<name>A0A8T4KZI0_9ARCH</name>
<keyword evidence="1" id="KW-0472">Membrane</keyword>
<evidence type="ECO:0000313" key="2">
    <source>
        <dbReference type="EMBL" id="MBS3057095.1"/>
    </source>
</evidence>
<feature type="transmembrane region" description="Helical" evidence="1">
    <location>
        <begin position="55"/>
        <end position="77"/>
    </location>
</feature>
<protein>
    <submittedName>
        <fullName evidence="2">Uncharacterized protein</fullName>
    </submittedName>
</protein>
<keyword evidence="1" id="KW-0812">Transmembrane</keyword>
<organism evidence="2 3">
    <name type="scientific">Candidatus Iainarchaeum sp</name>
    <dbReference type="NCBI Taxonomy" id="3101447"/>
    <lineage>
        <taxon>Archaea</taxon>
        <taxon>Candidatus Iainarchaeota</taxon>
        <taxon>Candidatus Iainarchaeia</taxon>
        <taxon>Candidatus Iainarchaeales</taxon>
        <taxon>Candidatus Iainarchaeaceae</taxon>
        <taxon>Candidatus Iainarchaeum</taxon>
    </lineage>
</organism>
<evidence type="ECO:0000313" key="3">
    <source>
        <dbReference type="Proteomes" id="UP000677687"/>
    </source>
</evidence>
<keyword evidence="1" id="KW-1133">Transmembrane helix</keyword>
<sequence>MTLFDPQLELRLIFVFGILNIVGIALVLLSCRCLFARLINPKSSIMMKFYNLHCYYWLLFLISVLAHALIAFDLLGIPK</sequence>
<accession>A0A8T4KZI0</accession>
<feature type="transmembrane region" description="Helical" evidence="1">
    <location>
        <begin position="12"/>
        <end position="35"/>
    </location>
</feature>
<dbReference type="AlphaFoldDB" id="A0A8T4KZI0"/>
<proteinExistence type="predicted"/>
<reference evidence="2" key="2">
    <citation type="submission" date="2021-05" db="EMBL/GenBank/DDBJ databases">
        <title>Protein family content uncovers lineage relationships and bacterial pathway maintenance mechanisms in DPANN archaea.</title>
        <authorList>
            <person name="Castelle C.J."/>
            <person name="Meheust R."/>
            <person name="Jaffe A.L."/>
            <person name="Seitz K."/>
            <person name="Gong X."/>
            <person name="Baker B.J."/>
            <person name="Banfield J.F."/>
        </authorList>
    </citation>
    <scope>NUCLEOTIDE SEQUENCE</scope>
    <source>
        <strain evidence="2">RIFCSPHIGHO2_01_FULL_AR10_44_11</strain>
    </source>
</reference>
<dbReference type="EMBL" id="JAGVWD010000007">
    <property type="protein sequence ID" value="MBS3057095.1"/>
    <property type="molecule type" value="Genomic_DNA"/>
</dbReference>
<comment type="caution">
    <text evidence="2">The sequence shown here is derived from an EMBL/GenBank/DDBJ whole genome shotgun (WGS) entry which is preliminary data.</text>
</comment>
<dbReference type="Proteomes" id="UP000677687">
    <property type="component" value="Unassembled WGS sequence"/>
</dbReference>
<evidence type="ECO:0000256" key="1">
    <source>
        <dbReference type="SAM" id="Phobius"/>
    </source>
</evidence>
<reference evidence="2" key="1">
    <citation type="submission" date="2021-03" db="EMBL/GenBank/DDBJ databases">
        <authorList>
            <person name="Jaffe A."/>
        </authorList>
    </citation>
    <scope>NUCLEOTIDE SEQUENCE</scope>
    <source>
        <strain evidence="2">RIFCSPHIGHO2_01_FULL_AR10_44_11</strain>
    </source>
</reference>